<organism evidence="3 4">
    <name type="scientific">Streptomyces glaucescens</name>
    <dbReference type="NCBI Taxonomy" id="1907"/>
    <lineage>
        <taxon>Bacteria</taxon>
        <taxon>Bacillati</taxon>
        <taxon>Actinomycetota</taxon>
        <taxon>Actinomycetes</taxon>
        <taxon>Kitasatosporales</taxon>
        <taxon>Streptomycetaceae</taxon>
        <taxon>Streptomyces</taxon>
    </lineage>
</organism>
<gene>
    <name evidence="2" type="ORF">SGLAU_00040</name>
    <name evidence="3" type="ORF">SGLAU_32460</name>
</gene>
<dbReference type="eggNOG" id="ENOG5030FAD">
    <property type="taxonomic scope" value="Bacteria"/>
</dbReference>
<evidence type="ECO:0000256" key="1">
    <source>
        <dbReference type="SAM" id="Phobius"/>
    </source>
</evidence>
<feature type="transmembrane region" description="Helical" evidence="1">
    <location>
        <begin position="7"/>
        <end position="26"/>
    </location>
</feature>
<dbReference type="AlphaFoldDB" id="A0A089XGM5"/>
<feature type="transmembrane region" description="Helical" evidence="1">
    <location>
        <begin position="32"/>
        <end position="51"/>
    </location>
</feature>
<dbReference type="RefSeq" id="WP_043497193.1">
    <property type="nucleotide sequence ID" value="NZ_CP009438.1"/>
</dbReference>
<accession>A0A089XGM5</accession>
<dbReference type="Proteomes" id="UP000029482">
    <property type="component" value="Chromosome"/>
</dbReference>
<sequence length="60" mass="6311">MYNPNRPLISSAAAGISGIVLALIGAPWWLTALAFTCFALGLLVTAIQSVFPQESAHRLA</sequence>
<reference evidence="3" key="1">
    <citation type="submission" date="2014-09" db="EMBL/GenBank/DDBJ databases">
        <title>Complete genome sequence of the Actinobacterium Streptomyces glaucescens GLA.O (=DSM 40922) consisting of a linear chromosome and one linear plasmid.</title>
        <authorList>
            <person name="Ortseifen V."/>
            <person name="Albersmeier A."/>
            <person name="Winkler A."/>
            <person name="Puhler A."/>
            <person name="Kalinowski J."/>
            <person name="Ruckert C."/>
        </authorList>
    </citation>
    <scope>NUCLEOTIDE SEQUENCE [LARGE SCALE GENOMIC DNA]</scope>
    <source>
        <strain evidence="3">GLA.O</strain>
    </source>
</reference>
<keyword evidence="1" id="KW-0812">Transmembrane</keyword>
<evidence type="ECO:0000313" key="2">
    <source>
        <dbReference type="EMBL" id="AIR96040.1"/>
    </source>
</evidence>
<reference evidence="4" key="2">
    <citation type="journal article" date="2015" name="J. Biotechnol.">
        <title>Complete genome sequence of the actinobacterium Streptomyces glaucescens GLA.O (DSM 40922) consisting of a linear chromosome and one linear plasmid.</title>
        <authorList>
            <person name="Ortseifen V."/>
            <person name="Winkler A."/>
            <person name="Albersmeier A."/>
            <person name="Wendler S."/>
            <person name="Puhler A."/>
            <person name="Kalinowski J."/>
            <person name="Ruckert C."/>
        </authorList>
    </citation>
    <scope>NUCLEOTIDE SEQUENCE [LARGE SCALE GENOMIC DNA]</scope>
    <source>
        <strain evidence="4">DSM 40922 / GLA O</strain>
    </source>
</reference>
<keyword evidence="1" id="KW-0472">Membrane</keyword>
<keyword evidence="4" id="KW-1185">Reference proteome</keyword>
<dbReference type="KEGG" id="sgu:SGLAU_00040"/>
<name>A0A089XGM5_STRGA</name>
<evidence type="ECO:0000313" key="4">
    <source>
        <dbReference type="Proteomes" id="UP000029482"/>
    </source>
</evidence>
<dbReference type="KEGG" id="sgu:SGLAU_32460"/>
<evidence type="ECO:0000313" key="3">
    <source>
        <dbReference type="EMBL" id="AIS02424.1"/>
    </source>
</evidence>
<dbReference type="HOGENOM" id="CLU_2939801_0_0_11"/>
<keyword evidence="1" id="KW-1133">Transmembrane helix</keyword>
<proteinExistence type="predicted"/>
<dbReference type="STRING" id="1907.SGLAU_00040"/>
<dbReference type="EMBL" id="CP009438">
    <property type="protein sequence ID" value="AIR96040.1"/>
    <property type="molecule type" value="Genomic_DNA"/>
</dbReference>
<dbReference type="OrthoDB" id="4261366at2"/>
<dbReference type="EMBL" id="CP009438">
    <property type="protein sequence ID" value="AIS02424.1"/>
    <property type="molecule type" value="Genomic_DNA"/>
</dbReference>
<protein>
    <submittedName>
        <fullName evidence="3">Putative membrane protein</fullName>
    </submittedName>
</protein>